<dbReference type="PANTHER" id="PTHR10366:SF564">
    <property type="entry name" value="STEROL-4-ALPHA-CARBOXYLATE 3-DEHYDROGENASE, DECARBOXYLATING"/>
    <property type="match status" value="1"/>
</dbReference>
<evidence type="ECO:0000259" key="3">
    <source>
        <dbReference type="Pfam" id="PF01370"/>
    </source>
</evidence>
<dbReference type="OrthoDB" id="2735536at2759"/>
<accession>A0A0N0NIS8</accession>
<organism evidence="4 5">
    <name type="scientific">Cyphellophora attinorum</name>
    <dbReference type="NCBI Taxonomy" id="1664694"/>
    <lineage>
        <taxon>Eukaryota</taxon>
        <taxon>Fungi</taxon>
        <taxon>Dikarya</taxon>
        <taxon>Ascomycota</taxon>
        <taxon>Pezizomycotina</taxon>
        <taxon>Eurotiomycetes</taxon>
        <taxon>Chaetothyriomycetidae</taxon>
        <taxon>Chaetothyriales</taxon>
        <taxon>Cyphellophoraceae</taxon>
        <taxon>Cyphellophora</taxon>
    </lineage>
</organism>
<dbReference type="AlphaFoldDB" id="A0A0N0NIS8"/>
<feature type="domain" description="NAD-dependent epimerase/dehydratase" evidence="3">
    <location>
        <begin position="6"/>
        <end position="251"/>
    </location>
</feature>
<name>A0A0N0NIS8_9EURO</name>
<sequence length="330" mass="35938">MPNELVLLTGASGQIGFRTLIQALSSGYHVRAAVRSQRKQDLIANASATQPYLKQLSFVHVTDFEKDGAFDDAVQGVSYIIHIASPLSDAGTDVQRDIVQPAIRGTLSILDSASKASSVKRVVITSSSLATWSFAPDPYTASDFQPDPEVPKEPGFFAYAASKKLALNRTRDWVQEKKPGFAVINIMPSFVWGRNENATTRADLAQGSNGMLLKLALGGANIDQGFPNSACHVDDVAEVHVRALDVPDVGPLRNFGVGWSKEKWQWDDIKEIARKHYPEAFEDGTFVSSGSIKSAEMAFDASETEKTLGIEFKSLETAIKDLAGQYLELK</sequence>
<dbReference type="SUPFAM" id="SSF51735">
    <property type="entry name" value="NAD(P)-binding Rossmann-fold domains"/>
    <property type="match status" value="1"/>
</dbReference>
<evidence type="ECO:0000256" key="1">
    <source>
        <dbReference type="ARBA" id="ARBA00023002"/>
    </source>
</evidence>
<proteinExistence type="inferred from homology"/>
<dbReference type="STRING" id="1664694.A0A0N0NIS8"/>
<dbReference type="InterPro" id="IPR050425">
    <property type="entry name" value="NAD(P)_dehydrat-like"/>
</dbReference>
<keyword evidence="1" id="KW-0560">Oxidoreductase</keyword>
<dbReference type="GeneID" id="28733390"/>
<dbReference type="Pfam" id="PF01370">
    <property type="entry name" value="Epimerase"/>
    <property type="match status" value="1"/>
</dbReference>
<dbReference type="EMBL" id="LFJN01000034">
    <property type="protein sequence ID" value="KPI36088.1"/>
    <property type="molecule type" value="Genomic_DNA"/>
</dbReference>
<gene>
    <name evidence="4" type="ORF">AB675_1608</name>
</gene>
<dbReference type="RefSeq" id="XP_017996051.1">
    <property type="nucleotide sequence ID" value="XM_018141510.1"/>
</dbReference>
<dbReference type="GO" id="GO:0016616">
    <property type="term" value="F:oxidoreductase activity, acting on the CH-OH group of donors, NAD or NADP as acceptor"/>
    <property type="evidence" value="ECO:0007669"/>
    <property type="project" value="TreeGrafter"/>
</dbReference>
<dbReference type="InterPro" id="IPR001509">
    <property type="entry name" value="Epimerase_deHydtase"/>
</dbReference>
<dbReference type="Proteomes" id="UP000038010">
    <property type="component" value="Unassembled WGS sequence"/>
</dbReference>
<dbReference type="Gene3D" id="3.40.50.720">
    <property type="entry name" value="NAD(P)-binding Rossmann-like Domain"/>
    <property type="match status" value="1"/>
</dbReference>
<keyword evidence="5" id="KW-1185">Reference proteome</keyword>
<dbReference type="VEuPathDB" id="FungiDB:AB675_1608"/>
<dbReference type="InterPro" id="IPR036291">
    <property type="entry name" value="NAD(P)-bd_dom_sf"/>
</dbReference>
<evidence type="ECO:0000313" key="4">
    <source>
        <dbReference type="EMBL" id="KPI36088.1"/>
    </source>
</evidence>
<protein>
    <submittedName>
        <fullName evidence="4">Uncharacterized oxido</fullName>
    </submittedName>
</protein>
<comment type="similarity">
    <text evidence="2">Belongs to the NAD(P)-dependent epimerase/dehydratase family. Dihydroflavonol-4-reductase subfamily.</text>
</comment>
<dbReference type="PANTHER" id="PTHR10366">
    <property type="entry name" value="NAD DEPENDENT EPIMERASE/DEHYDRATASE"/>
    <property type="match status" value="1"/>
</dbReference>
<evidence type="ECO:0000313" key="5">
    <source>
        <dbReference type="Proteomes" id="UP000038010"/>
    </source>
</evidence>
<evidence type="ECO:0000256" key="2">
    <source>
        <dbReference type="ARBA" id="ARBA00023445"/>
    </source>
</evidence>
<reference evidence="4 5" key="1">
    <citation type="submission" date="2015-06" db="EMBL/GenBank/DDBJ databases">
        <title>Draft genome of the ant-associated black yeast Phialophora attae CBS 131958.</title>
        <authorList>
            <person name="Moreno L.F."/>
            <person name="Stielow B.J."/>
            <person name="de Hoog S."/>
            <person name="Vicente V.A."/>
            <person name="Weiss V.A."/>
            <person name="de Vries M."/>
            <person name="Cruz L.M."/>
            <person name="Souza E.M."/>
        </authorList>
    </citation>
    <scope>NUCLEOTIDE SEQUENCE [LARGE SCALE GENOMIC DNA]</scope>
    <source>
        <strain evidence="4 5">CBS 131958</strain>
    </source>
</reference>
<comment type="caution">
    <text evidence="4">The sequence shown here is derived from an EMBL/GenBank/DDBJ whole genome shotgun (WGS) entry which is preliminary data.</text>
</comment>